<feature type="compositionally biased region" description="Polar residues" evidence="1">
    <location>
        <begin position="72"/>
        <end position="83"/>
    </location>
</feature>
<feature type="compositionally biased region" description="Polar residues" evidence="1">
    <location>
        <begin position="39"/>
        <end position="61"/>
    </location>
</feature>
<feature type="region of interest" description="Disordered" evidence="1">
    <location>
        <begin position="807"/>
        <end position="832"/>
    </location>
</feature>
<feature type="compositionally biased region" description="Polar residues" evidence="1">
    <location>
        <begin position="163"/>
        <end position="174"/>
    </location>
</feature>
<comment type="caution">
    <text evidence="2">The sequence shown here is derived from an EMBL/GenBank/DDBJ whole genome shotgun (WGS) entry which is preliminary data.</text>
</comment>
<proteinExistence type="predicted"/>
<feature type="compositionally biased region" description="Polar residues" evidence="1">
    <location>
        <begin position="366"/>
        <end position="379"/>
    </location>
</feature>
<feature type="compositionally biased region" description="Polar residues" evidence="1">
    <location>
        <begin position="10"/>
        <end position="32"/>
    </location>
</feature>
<feature type="compositionally biased region" description="Basic and acidic residues" evidence="1">
    <location>
        <begin position="355"/>
        <end position="365"/>
    </location>
</feature>
<feature type="compositionally biased region" description="Basic and acidic residues" evidence="1">
    <location>
        <begin position="244"/>
        <end position="256"/>
    </location>
</feature>
<dbReference type="Proteomes" id="UP001516023">
    <property type="component" value="Unassembled WGS sequence"/>
</dbReference>
<feature type="region of interest" description="Disordered" evidence="1">
    <location>
        <begin position="396"/>
        <end position="422"/>
    </location>
</feature>
<feature type="compositionally biased region" description="Basic and acidic residues" evidence="1">
    <location>
        <begin position="291"/>
        <end position="322"/>
    </location>
</feature>
<feature type="region of interest" description="Disordered" evidence="1">
    <location>
        <begin position="230"/>
        <end position="379"/>
    </location>
</feature>
<keyword evidence="3" id="KW-1185">Reference proteome</keyword>
<feature type="compositionally biased region" description="Basic and acidic residues" evidence="1">
    <location>
        <begin position="595"/>
        <end position="607"/>
    </location>
</feature>
<feature type="region of interest" description="Disordered" evidence="1">
    <location>
        <begin position="556"/>
        <end position="626"/>
    </location>
</feature>
<sequence>MTYQHRLDTKNSLVNLNETSTDSRNHNTTLQPRQRRTFTKTSLHDPNQPNKSNHQTDTPISNHGFLRPPSQPTKMMSSPSTNQYSKLHETLTRMPPNIVESSKPDDDYPPSPSRPGVGGGGGIVRHRATLSQLPSSDRDAMPSSSTTAAVRARRIRKLPLASSMHSQSTQSLTSPPMTTTAVAPLTPPPSAVATTAVRNASNDEKSFARDFFGSSKRKLRSSFFSKRNLKVNDDIHDNDDDDNSDHSHSDSTDSLRDPLNLPPVILKRREDGRMGGGTRSNPPPATLTQTESEKTFDFEYTNLERRMYPRAAREEERRRWNEDEQQEEQMQQQQDRPQPQQQSYQEDTPISLETLQEHVMKRRGQEGSTDYRQGGATSSLPVAHVENATVSWATTSAPSATITQRQQQQQQQQQPRWQEQAYDDASWRRDLMRTKNAVDETLAELQKFRPQDDIRQYPREDVYEGRRVEGQGMPHLLDGGHPDERVRRRQQLGQQQNYPGSLRNLATFRPPTTSTIAWEESSLMDDILRATEARGRNGELLSRNEVLAELGILPSNAREYSDGDGRGRQFPRQQQQQQWQHELPQWQEPQKQPPQRREPPRRQEQHFRQQQNEPQHARRTSKLQSIPDDQTWIQEVLFSSNKQGYSADAIKALLESVPRECKEDDPIPSSLQQENETYFQDRETWLEDVQRTSNVCPVVLQELMEARSGSGSGSKSAHQTYTDMSRHNIYPTKPQHHSTVIQDTRGPVPTDDMLAESLISHEGSESTGSRLVGDDVLVVSRKNRENRSDDIPLDILEAMGISDGSLVKDRGGGKKGVGKSEIASPQRSSADDEITAEDVLAQLGADVDYESIPDDVLAALGISRSQLRRVDSIDVQNTALKSGNDASYTSTKASSVKNRDVGRSSRERPFYLHKSYAEDDVSWVEDVPHHSNQVNTSTAREFAGSSNTDSLTSSSLRELATDERGPIPEADMLEEAFSKSSGRESLAGSLRSLKHAVEKEAYIGNDRLEEGNYQKSETCPHKPPPEDDSVCGTIIEMKPSLGFMRHNHTRYGTYDHGNDHGDTSQNDLELEVMKKRSEVLASIELCRSKLNRNRNEGQQHD</sequence>
<evidence type="ECO:0000313" key="3">
    <source>
        <dbReference type="Proteomes" id="UP001516023"/>
    </source>
</evidence>
<feature type="compositionally biased region" description="Low complexity" evidence="1">
    <location>
        <begin position="328"/>
        <end position="349"/>
    </location>
</feature>
<feature type="compositionally biased region" description="Basic and acidic residues" evidence="1">
    <location>
        <begin position="449"/>
        <end position="469"/>
    </location>
</feature>
<feature type="region of interest" description="Disordered" evidence="1">
    <location>
        <begin position="96"/>
        <end position="191"/>
    </location>
</feature>
<name>A0ABD3PZ59_9STRA</name>
<feature type="compositionally biased region" description="Low complexity" evidence="1">
    <location>
        <begin position="573"/>
        <end position="590"/>
    </location>
</feature>
<feature type="compositionally biased region" description="Polar residues" evidence="1">
    <location>
        <begin position="882"/>
        <end position="896"/>
    </location>
</feature>
<feature type="region of interest" description="Disordered" evidence="1">
    <location>
        <begin position="449"/>
        <end position="482"/>
    </location>
</feature>
<accession>A0ABD3PZ59</accession>
<dbReference type="AlphaFoldDB" id="A0ABD3PZ59"/>
<evidence type="ECO:0000313" key="2">
    <source>
        <dbReference type="EMBL" id="KAL3793235.1"/>
    </source>
</evidence>
<protein>
    <submittedName>
        <fullName evidence="2">Uncharacterized protein</fullName>
    </submittedName>
</protein>
<organism evidence="2 3">
    <name type="scientific">Cyclotella cryptica</name>
    <dbReference type="NCBI Taxonomy" id="29204"/>
    <lineage>
        <taxon>Eukaryota</taxon>
        <taxon>Sar</taxon>
        <taxon>Stramenopiles</taxon>
        <taxon>Ochrophyta</taxon>
        <taxon>Bacillariophyta</taxon>
        <taxon>Coscinodiscophyceae</taxon>
        <taxon>Thalassiosirophycidae</taxon>
        <taxon>Stephanodiscales</taxon>
        <taxon>Stephanodiscaceae</taxon>
        <taxon>Cyclotella</taxon>
    </lineage>
</organism>
<dbReference type="EMBL" id="JABMIG020000093">
    <property type="protein sequence ID" value="KAL3793235.1"/>
    <property type="molecule type" value="Genomic_DNA"/>
</dbReference>
<feature type="region of interest" description="Disordered" evidence="1">
    <location>
        <begin position="932"/>
        <end position="958"/>
    </location>
</feature>
<reference evidence="2 3" key="1">
    <citation type="journal article" date="2020" name="G3 (Bethesda)">
        <title>Improved Reference Genome for Cyclotella cryptica CCMP332, a Model for Cell Wall Morphogenesis, Salinity Adaptation, and Lipid Production in Diatoms (Bacillariophyta).</title>
        <authorList>
            <person name="Roberts W.R."/>
            <person name="Downey K.M."/>
            <person name="Ruck E.C."/>
            <person name="Traller J.C."/>
            <person name="Alverson A.J."/>
        </authorList>
    </citation>
    <scope>NUCLEOTIDE SEQUENCE [LARGE SCALE GENOMIC DNA]</scope>
    <source>
        <strain evidence="2 3">CCMP332</strain>
    </source>
</reference>
<feature type="compositionally biased region" description="Low complexity" evidence="1">
    <location>
        <begin position="175"/>
        <end position="184"/>
    </location>
</feature>
<evidence type="ECO:0000256" key="1">
    <source>
        <dbReference type="SAM" id="MobiDB-lite"/>
    </source>
</evidence>
<feature type="region of interest" description="Disordered" evidence="1">
    <location>
        <begin position="882"/>
        <end position="904"/>
    </location>
</feature>
<feature type="region of interest" description="Disordered" evidence="1">
    <location>
        <begin position="1"/>
        <end position="83"/>
    </location>
</feature>
<feature type="compositionally biased region" description="Low complexity" evidence="1">
    <location>
        <begin position="945"/>
        <end position="956"/>
    </location>
</feature>
<gene>
    <name evidence="2" type="ORF">HJC23_000777</name>
</gene>
<feature type="compositionally biased region" description="Low complexity" evidence="1">
    <location>
        <begin position="404"/>
        <end position="420"/>
    </location>
</feature>